<protein>
    <submittedName>
        <fullName evidence="1">Uncharacterized protein</fullName>
    </submittedName>
</protein>
<accession>A0A4Q9HC95</accession>
<dbReference type="EMBL" id="SIXF01000011">
    <property type="protein sequence ID" value="TBO41718.1"/>
    <property type="molecule type" value="Genomic_DNA"/>
</dbReference>
<proteinExistence type="predicted"/>
<evidence type="ECO:0000313" key="1">
    <source>
        <dbReference type="EMBL" id="TBO41718.1"/>
    </source>
</evidence>
<comment type="caution">
    <text evidence="1">The sequence shown here is derived from an EMBL/GenBank/DDBJ whole genome shotgun (WGS) entry which is preliminary data.</text>
</comment>
<name>A0A4Q9HC95_9SPHI</name>
<dbReference type="AlphaFoldDB" id="A0A4Q9HC95"/>
<organism evidence="1 2">
    <name type="scientific">Pedobacter kyonggii</name>
    <dbReference type="NCBI Taxonomy" id="1926871"/>
    <lineage>
        <taxon>Bacteria</taxon>
        <taxon>Pseudomonadati</taxon>
        <taxon>Bacteroidota</taxon>
        <taxon>Sphingobacteriia</taxon>
        <taxon>Sphingobacteriales</taxon>
        <taxon>Sphingobacteriaceae</taxon>
        <taxon>Pedobacter</taxon>
    </lineage>
</organism>
<gene>
    <name evidence="1" type="ORF">EYS08_12780</name>
</gene>
<dbReference type="OrthoDB" id="766726at2"/>
<dbReference type="RefSeq" id="WP_131030411.1">
    <property type="nucleotide sequence ID" value="NZ_SIXF01000011.1"/>
</dbReference>
<evidence type="ECO:0000313" key="2">
    <source>
        <dbReference type="Proteomes" id="UP000291819"/>
    </source>
</evidence>
<feature type="non-terminal residue" evidence="1">
    <location>
        <position position="1"/>
    </location>
</feature>
<reference evidence="1 2" key="1">
    <citation type="submission" date="2019-02" db="EMBL/GenBank/DDBJ databases">
        <title>Pedobacter kyonggii whole genome sequence analysis.</title>
        <authorList>
            <person name="Dahal R.H."/>
        </authorList>
    </citation>
    <scope>NUCLEOTIDE SEQUENCE [LARGE SCALE GENOMIC DNA]</scope>
    <source>
        <strain evidence="1 2">K-4-11-1</strain>
    </source>
</reference>
<dbReference type="Proteomes" id="UP000291819">
    <property type="component" value="Unassembled WGS sequence"/>
</dbReference>
<sequence>AILETDFKPEKALAKVMNDRLICTAKELREVHFKPLSGRGFSDDDLVVYISYNPKYKIRFRIVNDVPADIEYFVAECCGRLGFILWRANAIGVSTIISESGKDITVATG</sequence>
<keyword evidence="2" id="KW-1185">Reference proteome</keyword>